<sequence length="115" mass="13193">MHKTLISPGNCSRSSSEKKSSHSERLSNYTLISIKRMSWYVKHGHNLRVPPTRDIYRAPVGGQTKRGKQLGSSYYMRLDVLANFEERPVIHVFALYYCSTSRHCYAFCTVNGIYG</sequence>
<comment type="caution">
    <text evidence="2">The sequence shown here is derived from an EMBL/GenBank/DDBJ whole genome shotgun (WGS) entry which is preliminary data.</text>
</comment>
<proteinExistence type="predicted"/>
<dbReference type="EMBL" id="CM026431">
    <property type="protein sequence ID" value="KAG0559240.1"/>
    <property type="molecule type" value="Genomic_DNA"/>
</dbReference>
<organism evidence="2 3">
    <name type="scientific">Ceratodon purpureus</name>
    <name type="common">Fire moss</name>
    <name type="synonym">Dicranum purpureum</name>
    <dbReference type="NCBI Taxonomy" id="3225"/>
    <lineage>
        <taxon>Eukaryota</taxon>
        <taxon>Viridiplantae</taxon>
        <taxon>Streptophyta</taxon>
        <taxon>Embryophyta</taxon>
        <taxon>Bryophyta</taxon>
        <taxon>Bryophytina</taxon>
        <taxon>Bryopsida</taxon>
        <taxon>Dicranidae</taxon>
        <taxon>Pseudoditrichales</taxon>
        <taxon>Ditrichaceae</taxon>
        <taxon>Ceratodon</taxon>
    </lineage>
</organism>
<gene>
    <name evidence="2" type="ORF">KC19_10G089800</name>
</gene>
<reference evidence="2" key="1">
    <citation type="submission" date="2020-06" db="EMBL/GenBank/DDBJ databases">
        <title>WGS assembly of Ceratodon purpureus strain R40.</title>
        <authorList>
            <person name="Carey S.B."/>
            <person name="Jenkins J."/>
            <person name="Shu S."/>
            <person name="Lovell J.T."/>
            <person name="Sreedasyam A."/>
            <person name="Maumus F."/>
            <person name="Tiley G.P."/>
            <person name="Fernandez-Pozo N."/>
            <person name="Barry K."/>
            <person name="Chen C."/>
            <person name="Wang M."/>
            <person name="Lipzen A."/>
            <person name="Daum C."/>
            <person name="Saski C.A."/>
            <person name="Payton A.C."/>
            <person name="Mcbreen J.C."/>
            <person name="Conrad R.E."/>
            <person name="Kollar L.M."/>
            <person name="Olsson S."/>
            <person name="Huttunen S."/>
            <person name="Landis J.B."/>
            <person name="Wickett N.J."/>
            <person name="Johnson M.G."/>
            <person name="Rensing S.A."/>
            <person name="Grimwood J."/>
            <person name="Schmutz J."/>
            <person name="Mcdaniel S.F."/>
        </authorList>
    </citation>
    <scope>NUCLEOTIDE SEQUENCE</scope>
    <source>
        <strain evidence="2">R40</strain>
    </source>
</reference>
<evidence type="ECO:0000313" key="2">
    <source>
        <dbReference type="EMBL" id="KAG0559240.1"/>
    </source>
</evidence>
<evidence type="ECO:0000313" key="3">
    <source>
        <dbReference type="Proteomes" id="UP000822688"/>
    </source>
</evidence>
<dbReference type="AlphaFoldDB" id="A0A8T0GJQ5"/>
<feature type="region of interest" description="Disordered" evidence="1">
    <location>
        <begin position="1"/>
        <end position="25"/>
    </location>
</feature>
<dbReference type="Proteomes" id="UP000822688">
    <property type="component" value="Chromosome 10"/>
</dbReference>
<name>A0A8T0GJQ5_CERPU</name>
<protein>
    <submittedName>
        <fullName evidence="2">Uncharacterized protein</fullName>
    </submittedName>
</protein>
<evidence type="ECO:0000256" key="1">
    <source>
        <dbReference type="SAM" id="MobiDB-lite"/>
    </source>
</evidence>
<feature type="compositionally biased region" description="Basic and acidic residues" evidence="1">
    <location>
        <begin position="15"/>
        <end position="25"/>
    </location>
</feature>
<keyword evidence="3" id="KW-1185">Reference proteome</keyword>
<accession>A0A8T0GJQ5</accession>